<reference evidence="6 7" key="1">
    <citation type="submission" date="2020-03" db="EMBL/GenBank/DDBJ databases">
        <title>Leucobacter sp. nov., isolated from beetles.</title>
        <authorList>
            <person name="Hyun D.-W."/>
            <person name="Bae J.-W."/>
        </authorList>
    </citation>
    <scope>NUCLEOTIDE SEQUENCE [LARGE SCALE GENOMIC DNA]</scope>
    <source>
        <strain evidence="6 7">HDW9A</strain>
    </source>
</reference>
<dbReference type="EC" id="3.1.3.48" evidence="2"/>
<dbReference type="Proteomes" id="UP000503441">
    <property type="component" value="Chromosome"/>
</dbReference>
<dbReference type="EMBL" id="CP049933">
    <property type="protein sequence ID" value="QIM17551.1"/>
    <property type="molecule type" value="Genomic_DNA"/>
</dbReference>
<evidence type="ECO:0000256" key="2">
    <source>
        <dbReference type="ARBA" id="ARBA00013064"/>
    </source>
</evidence>
<evidence type="ECO:0000313" key="6">
    <source>
        <dbReference type="EMBL" id="QIM17551.1"/>
    </source>
</evidence>
<dbReference type="Pfam" id="PF01451">
    <property type="entry name" value="LMWPc"/>
    <property type="match status" value="1"/>
</dbReference>
<evidence type="ECO:0000313" key="7">
    <source>
        <dbReference type="Proteomes" id="UP000503441"/>
    </source>
</evidence>
<protein>
    <recommendedName>
        <fullName evidence="2">protein-tyrosine-phosphatase</fullName>
        <ecNumber evidence="2">3.1.3.48</ecNumber>
    </recommendedName>
</protein>
<sequence>MTRIAESQANWRDDHPIPLHISFVCTGNICRSPMGEVVFRRLVEDAGIAEQFVITSRGMGDWHVGNQADPRTLTALARRGYDGEPHRAAQLSDADIAQHQLLIALDRGHEQLMLDRGADPERVVLLTEFDPEQPDDPDVFDPYWSDEDAFDRVLEQVERSCRVLLERLSGDR</sequence>
<dbReference type="InterPro" id="IPR023485">
    <property type="entry name" value="Ptyr_pPase"/>
</dbReference>
<dbReference type="PRINTS" id="PR00719">
    <property type="entry name" value="LMWPTPASE"/>
</dbReference>
<comment type="similarity">
    <text evidence="1">Belongs to the low molecular weight phosphotyrosine protein phosphatase family.</text>
</comment>
<dbReference type="SMART" id="SM00226">
    <property type="entry name" value="LMWPc"/>
    <property type="match status" value="1"/>
</dbReference>
<dbReference type="PANTHER" id="PTHR11717">
    <property type="entry name" value="LOW MOLECULAR WEIGHT PROTEIN TYROSINE PHOSPHATASE"/>
    <property type="match status" value="1"/>
</dbReference>
<keyword evidence="7" id="KW-1185">Reference proteome</keyword>
<accession>A0ABX6JU91</accession>
<dbReference type="SUPFAM" id="SSF52788">
    <property type="entry name" value="Phosphotyrosine protein phosphatases I"/>
    <property type="match status" value="1"/>
</dbReference>
<evidence type="ECO:0000259" key="5">
    <source>
        <dbReference type="SMART" id="SM00226"/>
    </source>
</evidence>
<keyword evidence="4" id="KW-0904">Protein phosphatase</keyword>
<evidence type="ECO:0000256" key="1">
    <source>
        <dbReference type="ARBA" id="ARBA00011063"/>
    </source>
</evidence>
<dbReference type="CDD" id="cd16343">
    <property type="entry name" value="LMWPTP"/>
    <property type="match status" value="1"/>
</dbReference>
<name>A0ABX6JU91_9MICO</name>
<dbReference type="Gene3D" id="3.40.50.2300">
    <property type="match status" value="1"/>
</dbReference>
<evidence type="ECO:0000256" key="3">
    <source>
        <dbReference type="ARBA" id="ARBA00022801"/>
    </source>
</evidence>
<proteinExistence type="inferred from homology"/>
<dbReference type="InterPro" id="IPR050438">
    <property type="entry name" value="LMW_PTPase"/>
</dbReference>
<dbReference type="InterPro" id="IPR017867">
    <property type="entry name" value="Tyr_phospatase_low_mol_wt"/>
</dbReference>
<dbReference type="InterPro" id="IPR036196">
    <property type="entry name" value="Ptyr_pPase_sf"/>
</dbReference>
<organism evidence="6 7">
    <name type="scientific">Leucobacter coleopterorum</name>
    <dbReference type="NCBI Taxonomy" id="2714933"/>
    <lineage>
        <taxon>Bacteria</taxon>
        <taxon>Bacillati</taxon>
        <taxon>Actinomycetota</taxon>
        <taxon>Actinomycetes</taxon>
        <taxon>Micrococcales</taxon>
        <taxon>Microbacteriaceae</taxon>
        <taxon>Leucobacter</taxon>
    </lineage>
</organism>
<gene>
    <name evidence="6" type="ORF">G7066_00425</name>
</gene>
<keyword evidence="3" id="KW-0378">Hydrolase</keyword>
<feature type="domain" description="Phosphotyrosine protein phosphatase I" evidence="5">
    <location>
        <begin position="19"/>
        <end position="167"/>
    </location>
</feature>
<dbReference type="RefSeq" id="WP_166328196.1">
    <property type="nucleotide sequence ID" value="NZ_CP049933.1"/>
</dbReference>
<evidence type="ECO:0000256" key="4">
    <source>
        <dbReference type="ARBA" id="ARBA00022912"/>
    </source>
</evidence>
<dbReference type="PANTHER" id="PTHR11717:SF7">
    <property type="entry name" value="LOW MOLECULAR WEIGHT PHOSPHOTYROSINE PROTEIN PHOSPHATASE"/>
    <property type="match status" value="1"/>
</dbReference>